<keyword evidence="2" id="KW-0732">Signal</keyword>
<accession>A0ABY2WJD0</accession>
<dbReference type="PANTHER" id="PTHR43283">
    <property type="entry name" value="BETA-LACTAMASE-RELATED"/>
    <property type="match status" value="1"/>
</dbReference>
<keyword evidence="5" id="KW-1185">Reference proteome</keyword>
<dbReference type="RefSeq" id="WP_138836590.1">
    <property type="nucleotide sequence ID" value="NZ_VCNI01000002.1"/>
</dbReference>
<dbReference type="InterPro" id="IPR001466">
    <property type="entry name" value="Beta-lactam-related"/>
</dbReference>
<dbReference type="SUPFAM" id="SSF56601">
    <property type="entry name" value="beta-lactamase/transpeptidase-like"/>
    <property type="match status" value="1"/>
</dbReference>
<dbReference type="InterPro" id="IPR050789">
    <property type="entry name" value="Diverse_Enzym_Activities"/>
</dbReference>
<protein>
    <submittedName>
        <fullName evidence="4">Beta-lactamase family protein</fullName>
    </submittedName>
</protein>
<evidence type="ECO:0000256" key="1">
    <source>
        <dbReference type="ARBA" id="ARBA00022801"/>
    </source>
</evidence>
<feature type="chain" id="PRO_5045267150" evidence="2">
    <location>
        <begin position="21"/>
        <end position="431"/>
    </location>
</feature>
<dbReference type="Gene3D" id="3.40.710.10">
    <property type="entry name" value="DD-peptidase/beta-lactamase superfamily"/>
    <property type="match status" value="1"/>
</dbReference>
<feature type="domain" description="Beta-lactamase-related" evidence="3">
    <location>
        <begin position="44"/>
        <end position="411"/>
    </location>
</feature>
<sequence length="431" mass="48866">MKNPIQLLICLLGFAPLCIAQTSLESIPLTEAGMDKTYINQQVDSIMQLGIQEQAFPGAQILVAKGNKVIFHKAYGFHTYDSVQKVGLDDLYDLASVTKITGPLPALMKLVDEKKLDLDAPFSTYWKPWAKRKDKKDLTLRQILSHQAGLVPYIIFLEKVMKKEKIKRRFIRTKPSEKFQKQVYEGLYVKNRFLRKIYRMINRSEVSADKKYRYSGLTFLIYPELISNLTGTPYESYLRKTFYAPIGSKTLGFNPMTKGYPNKIVPTEMDTLFRKDLTHGWVHDENASLLGGVSGNAGLFGTAEDLARIMLFYQNLGVTLNGEEIISKTTAEEFIKVQYPENENRRGLGFDKPLLGNDTLAIADAYPSPKASAKSFGHAGFTGTFVWADPETQLVFIFLSNRVYPSRTHRKLYSLNIRTALQDVFYTALAN</sequence>
<organism evidence="4 5">
    <name type="scientific">Flagellimonas algicola</name>
    <dbReference type="NCBI Taxonomy" id="2583815"/>
    <lineage>
        <taxon>Bacteria</taxon>
        <taxon>Pseudomonadati</taxon>
        <taxon>Bacteroidota</taxon>
        <taxon>Flavobacteriia</taxon>
        <taxon>Flavobacteriales</taxon>
        <taxon>Flavobacteriaceae</taxon>
        <taxon>Flagellimonas</taxon>
    </lineage>
</organism>
<dbReference type="PANTHER" id="PTHR43283:SF11">
    <property type="entry name" value="BETA-LACTAMASE-RELATED DOMAIN-CONTAINING PROTEIN"/>
    <property type="match status" value="1"/>
</dbReference>
<gene>
    <name evidence="4" type="ORF">FGG15_12170</name>
</gene>
<evidence type="ECO:0000313" key="4">
    <source>
        <dbReference type="EMBL" id="TMU54944.1"/>
    </source>
</evidence>
<name>A0ABY2WJD0_9FLAO</name>
<dbReference type="InterPro" id="IPR012338">
    <property type="entry name" value="Beta-lactam/transpept-like"/>
</dbReference>
<comment type="caution">
    <text evidence="4">The sequence shown here is derived from an EMBL/GenBank/DDBJ whole genome shotgun (WGS) entry which is preliminary data.</text>
</comment>
<reference evidence="4 5" key="1">
    <citation type="submission" date="2019-05" db="EMBL/GenBank/DDBJ databases">
        <title>Flagellimonas sp. AsT0115, sp. nov., isolated from a marine red algae, Asparagopsis taxiformis.</title>
        <authorList>
            <person name="Kim J."/>
            <person name="Jeong S.E."/>
            <person name="Jeon C.O."/>
        </authorList>
    </citation>
    <scope>NUCLEOTIDE SEQUENCE [LARGE SCALE GENOMIC DNA]</scope>
    <source>
        <strain evidence="4 5">AsT0115</strain>
    </source>
</reference>
<dbReference type="EMBL" id="VCNI01000002">
    <property type="protein sequence ID" value="TMU54944.1"/>
    <property type="molecule type" value="Genomic_DNA"/>
</dbReference>
<evidence type="ECO:0000256" key="2">
    <source>
        <dbReference type="SAM" id="SignalP"/>
    </source>
</evidence>
<proteinExistence type="predicted"/>
<keyword evidence="1" id="KW-0378">Hydrolase</keyword>
<evidence type="ECO:0000259" key="3">
    <source>
        <dbReference type="Pfam" id="PF00144"/>
    </source>
</evidence>
<dbReference type="Pfam" id="PF00144">
    <property type="entry name" value="Beta-lactamase"/>
    <property type="match status" value="1"/>
</dbReference>
<feature type="signal peptide" evidence="2">
    <location>
        <begin position="1"/>
        <end position="20"/>
    </location>
</feature>
<dbReference type="Proteomes" id="UP000751614">
    <property type="component" value="Unassembled WGS sequence"/>
</dbReference>
<evidence type="ECO:0000313" key="5">
    <source>
        <dbReference type="Proteomes" id="UP000751614"/>
    </source>
</evidence>